<evidence type="ECO:0000256" key="1">
    <source>
        <dbReference type="SAM" id="MobiDB-lite"/>
    </source>
</evidence>
<comment type="caution">
    <text evidence="3">The sequence shown here is derived from an EMBL/GenBank/DDBJ whole genome shotgun (WGS) entry which is preliminary data.</text>
</comment>
<gene>
    <name evidence="3" type="ORF">H5410_059194</name>
</gene>
<dbReference type="EMBL" id="JACXVP010000012">
    <property type="protein sequence ID" value="KAG5569428.1"/>
    <property type="molecule type" value="Genomic_DNA"/>
</dbReference>
<dbReference type="Proteomes" id="UP000824120">
    <property type="component" value="Chromosome 12"/>
</dbReference>
<protein>
    <submittedName>
        <fullName evidence="3">Uncharacterized protein</fullName>
    </submittedName>
</protein>
<proteinExistence type="predicted"/>
<evidence type="ECO:0000256" key="2">
    <source>
        <dbReference type="SAM" id="Phobius"/>
    </source>
</evidence>
<reference evidence="3 4" key="1">
    <citation type="submission" date="2020-09" db="EMBL/GenBank/DDBJ databases">
        <title>De no assembly of potato wild relative species, Solanum commersonii.</title>
        <authorList>
            <person name="Cho K."/>
        </authorList>
    </citation>
    <scope>NUCLEOTIDE SEQUENCE [LARGE SCALE GENOMIC DNA]</scope>
    <source>
        <strain evidence="3">LZ3.2</strain>
        <tissue evidence="3">Leaf</tissue>
    </source>
</reference>
<feature type="region of interest" description="Disordered" evidence="1">
    <location>
        <begin position="1"/>
        <end position="20"/>
    </location>
</feature>
<accession>A0A9J5W282</accession>
<sequence length="267" mass="30388">MANADGLSEPQFPTSPSGQSRIRTRDLWFGEHQLGCSVFLEHLMVFSVKFLAKRMRQLEKKMGSFLDFLEAVFSWQSNSKSLQQSIEKGNNGAVMIILMSKWNQVYLGVFIVRFSFDQKEGIAIDVMLMSIVLPLYHFICRVTIRIAMKKIPSFQSSCDDVANLGCYLGIEKTIMAGQTRIMQPVLEKKGISLEGGCLFWLANDFSFNHTNNPLQKWKQETIFVAITFNGGYLMLKASTIQFSDHSDPRSEPQFQLIQLDVLGLEEF</sequence>
<feature type="compositionally biased region" description="Polar residues" evidence="1">
    <location>
        <begin position="11"/>
        <end position="20"/>
    </location>
</feature>
<evidence type="ECO:0000313" key="3">
    <source>
        <dbReference type="EMBL" id="KAG5569428.1"/>
    </source>
</evidence>
<name>A0A9J5W282_SOLCO</name>
<organism evidence="3 4">
    <name type="scientific">Solanum commersonii</name>
    <name type="common">Commerson's wild potato</name>
    <name type="synonym">Commerson's nightshade</name>
    <dbReference type="NCBI Taxonomy" id="4109"/>
    <lineage>
        <taxon>Eukaryota</taxon>
        <taxon>Viridiplantae</taxon>
        <taxon>Streptophyta</taxon>
        <taxon>Embryophyta</taxon>
        <taxon>Tracheophyta</taxon>
        <taxon>Spermatophyta</taxon>
        <taxon>Magnoliopsida</taxon>
        <taxon>eudicotyledons</taxon>
        <taxon>Gunneridae</taxon>
        <taxon>Pentapetalae</taxon>
        <taxon>asterids</taxon>
        <taxon>lamiids</taxon>
        <taxon>Solanales</taxon>
        <taxon>Solanaceae</taxon>
        <taxon>Solanoideae</taxon>
        <taxon>Solaneae</taxon>
        <taxon>Solanum</taxon>
    </lineage>
</organism>
<keyword evidence="2" id="KW-0812">Transmembrane</keyword>
<keyword evidence="2" id="KW-0472">Membrane</keyword>
<keyword evidence="2" id="KW-1133">Transmembrane helix</keyword>
<feature type="transmembrane region" description="Helical" evidence="2">
    <location>
        <begin position="122"/>
        <end position="144"/>
    </location>
</feature>
<keyword evidence="4" id="KW-1185">Reference proteome</keyword>
<dbReference type="AlphaFoldDB" id="A0A9J5W282"/>
<evidence type="ECO:0000313" key="4">
    <source>
        <dbReference type="Proteomes" id="UP000824120"/>
    </source>
</evidence>